<dbReference type="EMBL" id="FOSQ01000012">
    <property type="protein sequence ID" value="SFK96062.1"/>
    <property type="molecule type" value="Genomic_DNA"/>
</dbReference>
<reference evidence="1 2" key="1">
    <citation type="submission" date="2016-10" db="EMBL/GenBank/DDBJ databases">
        <authorList>
            <person name="de Groot N.N."/>
        </authorList>
    </citation>
    <scope>NUCLEOTIDE SEQUENCE [LARGE SCALE GENOMIC DNA]</scope>
    <source>
        <strain evidence="1 2">DSM 19981</strain>
    </source>
</reference>
<proteinExistence type="predicted"/>
<dbReference type="AlphaFoldDB" id="A0A1I4DR33"/>
<dbReference type="RefSeq" id="WP_092962311.1">
    <property type="nucleotide sequence ID" value="NZ_FOSQ01000012.1"/>
</dbReference>
<organism evidence="1 2">
    <name type="scientific">Falsiroseomonas stagni DSM 19981</name>
    <dbReference type="NCBI Taxonomy" id="1123062"/>
    <lineage>
        <taxon>Bacteria</taxon>
        <taxon>Pseudomonadati</taxon>
        <taxon>Pseudomonadota</taxon>
        <taxon>Alphaproteobacteria</taxon>
        <taxon>Acetobacterales</taxon>
        <taxon>Roseomonadaceae</taxon>
        <taxon>Falsiroseomonas</taxon>
    </lineage>
</organism>
<name>A0A1I4DR33_9PROT</name>
<gene>
    <name evidence="1" type="ORF">SAMN02745775_11252</name>
</gene>
<sequence>MIIRLSIHAERRLRERGIPLAWIEAAIAQPDRTAPDPADPTLVHAFRAIGAAGGAYPEGCPPRWGGVISWS</sequence>
<protein>
    <recommendedName>
        <fullName evidence="3">DUF4258 domain-containing protein</fullName>
    </recommendedName>
</protein>
<accession>A0A1I4DR33</accession>
<dbReference type="STRING" id="1123062.SAMN02745775_11252"/>
<dbReference type="Proteomes" id="UP000199473">
    <property type="component" value="Unassembled WGS sequence"/>
</dbReference>
<keyword evidence="2" id="KW-1185">Reference proteome</keyword>
<evidence type="ECO:0000313" key="2">
    <source>
        <dbReference type="Proteomes" id="UP000199473"/>
    </source>
</evidence>
<evidence type="ECO:0000313" key="1">
    <source>
        <dbReference type="EMBL" id="SFK96062.1"/>
    </source>
</evidence>
<evidence type="ECO:0008006" key="3">
    <source>
        <dbReference type="Google" id="ProtNLM"/>
    </source>
</evidence>